<dbReference type="AlphaFoldDB" id="A0A844XCG3"/>
<dbReference type="EMBL" id="WUBR01000001">
    <property type="protein sequence ID" value="MWV27308.1"/>
    <property type="molecule type" value="Genomic_DNA"/>
</dbReference>
<feature type="transmembrane region" description="Helical" evidence="1">
    <location>
        <begin position="5"/>
        <end position="24"/>
    </location>
</feature>
<keyword evidence="1" id="KW-1133">Transmembrane helix</keyword>
<evidence type="ECO:0000313" key="3">
    <source>
        <dbReference type="Proteomes" id="UP000461409"/>
    </source>
</evidence>
<protein>
    <submittedName>
        <fullName evidence="2">Uncharacterized protein</fullName>
    </submittedName>
</protein>
<organism evidence="2 3">
    <name type="scientific">Aurantiacibacter rhizosphaerae</name>
    <dbReference type="NCBI Taxonomy" id="2691582"/>
    <lineage>
        <taxon>Bacteria</taxon>
        <taxon>Pseudomonadati</taxon>
        <taxon>Pseudomonadota</taxon>
        <taxon>Alphaproteobacteria</taxon>
        <taxon>Sphingomonadales</taxon>
        <taxon>Erythrobacteraceae</taxon>
        <taxon>Aurantiacibacter</taxon>
    </lineage>
</organism>
<dbReference type="Proteomes" id="UP000461409">
    <property type="component" value="Unassembled WGS sequence"/>
</dbReference>
<feature type="transmembrane region" description="Helical" evidence="1">
    <location>
        <begin position="30"/>
        <end position="50"/>
    </location>
</feature>
<reference evidence="2 3" key="1">
    <citation type="submission" date="2019-12" db="EMBL/GenBank/DDBJ databases">
        <authorList>
            <person name="Lee S.D."/>
        </authorList>
    </citation>
    <scope>NUCLEOTIDE SEQUENCE [LARGE SCALE GENOMIC DNA]</scope>
    <source>
        <strain evidence="2 3">GH3-10</strain>
    </source>
</reference>
<gene>
    <name evidence="2" type="ORF">GRF63_05270</name>
</gene>
<sequence>MAINAARISGVVMVLLAIAVFNDALPLPHWVGYVAMVAGMFATFVAPVMLSRKWSTNARR</sequence>
<reference evidence="2 3" key="2">
    <citation type="submission" date="2020-02" db="EMBL/GenBank/DDBJ databases">
        <title>Erythrobacter dongmakensis sp. nov., isolated from a tidal mudflat.</title>
        <authorList>
            <person name="Kim I.S."/>
        </authorList>
    </citation>
    <scope>NUCLEOTIDE SEQUENCE [LARGE SCALE GENOMIC DNA]</scope>
    <source>
        <strain evidence="2 3">GH3-10</strain>
    </source>
</reference>
<evidence type="ECO:0000256" key="1">
    <source>
        <dbReference type="SAM" id="Phobius"/>
    </source>
</evidence>
<evidence type="ECO:0000313" key="2">
    <source>
        <dbReference type="EMBL" id="MWV27308.1"/>
    </source>
</evidence>
<keyword evidence="1" id="KW-0812">Transmembrane</keyword>
<proteinExistence type="predicted"/>
<accession>A0A844XCG3</accession>
<comment type="caution">
    <text evidence="2">The sequence shown here is derived from an EMBL/GenBank/DDBJ whole genome shotgun (WGS) entry which is preliminary data.</text>
</comment>
<name>A0A844XCG3_9SPHN</name>
<keyword evidence="3" id="KW-1185">Reference proteome</keyword>
<keyword evidence="1" id="KW-0472">Membrane</keyword>